<sequence length="173" mass="19041">MPLIYECRNLPECAAEEIEKTFVVNTYEAIASHFNSTRYKPWPKVSEFVAAATQNPGRVLVDVGFGNGKYVPSAQRSVLYLGFELANAMIAEAQRNLCHKTLLAFSSGCRAQPDFARAAVPALPLRACSADALVCIAVLHHLASRERRILALRELLRVLKVGGAALVYVWPEI</sequence>
<evidence type="ECO:0000259" key="3">
    <source>
        <dbReference type="Pfam" id="PF08241"/>
    </source>
</evidence>
<evidence type="ECO:0000313" key="5">
    <source>
        <dbReference type="RefSeq" id="XP_027205459.1"/>
    </source>
</evidence>
<dbReference type="GO" id="GO:0008757">
    <property type="term" value="F:S-adenosylmethionine-dependent methyltransferase activity"/>
    <property type="evidence" value="ECO:0007669"/>
    <property type="project" value="InterPro"/>
</dbReference>
<gene>
    <name evidence="5" type="primary">LOC113799067</name>
</gene>
<dbReference type="Proteomes" id="UP000515146">
    <property type="component" value="Unplaced"/>
</dbReference>
<dbReference type="Pfam" id="PF08241">
    <property type="entry name" value="Methyltransf_11"/>
    <property type="match status" value="1"/>
</dbReference>
<organism evidence="4 5">
    <name type="scientific">Dermatophagoides pteronyssinus</name>
    <name type="common">European house dust mite</name>
    <dbReference type="NCBI Taxonomy" id="6956"/>
    <lineage>
        <taxon>Eukaryota</taxon>
        <taxon>Metazoa</taxon>
        <taxon>Ecdysozoa</taxon>
        <taxon>Arthropoda</taxon>
        <taxon>Chelicerata</taxon>
        <taxon>Arachnida</taxon>
        <taxon>Acari</taxon>
        <taxon>Acariformes</taxon>
        <taxon>Sarcoptiformes</taxon>
        <taxon>Astigmata</taxon>
        <taxon>Psoroptidia</taxon>
        <taxon>Analgoidea</taxon>
        <taxon>Pyroglyphidae</taxon>
        <taxon>Dermatophagoidinae</taxon>
        <taxon>Dermatophagoides</taxon>
    </lineage>
</organism>
<evidence type="ECO:0000256" key="2">
    <source>
        <dbReference type="ARBA" id="ARBA00022679"/>
    </source>
</evidence>
<keyword evidence="1" id="KW-0489">Methyltransferase</keyword>
<dbReference type="Gene3D" id="3.40.50.150">
    <property type="entry name" value="Vaccinia Virus protein VP39"/>
    <property type="match status" value="1"/>
</dbReference>
<dbReference type="KEGG" id="dpte:113799067"/>
<protein>
    <submittedName>
        <fullName evidence="5">Alkylated DNA repair protein alkB homolog 8-like</fullName>
    </submittedName>
</protein>
<feature type="domain" description="Methyltransferase type 11" evidence="3">
    <location>
        <begin position="61"/>
        <end position="166"/>
    </location>
</feature>
<dbReference type="PANTHER" id="PTHR13069:SF21">
    <property type="entry name" value="ALKYLATED DNA REPAIR PROTEIN ALKB HOMOLOG 8"/>
    <property type="match status" value="1"/>
</dbReference>
<dbReference type="InterPro" id="IPR013216">
    <property type="entry name" value="Methyltransf_11"/>
</dbReference>
<accession>A0A6P6YKN1</accession>
<dbReference type="PANTHER" id="PTHR13069">
    <property type="entry name" value="ALKYLATED DNA REPAIR PROTEIN ALKB HOMOLOG 8"/>
    <property type="match status" value="1"/>
</dbReference>
<evidence type="ECO:0000256" key="1">
    <source>
        <dbReference type="ARBA" id="ARBA00022603"/>
    </source>
</evidence>
<dbReference type="OrthoDB" id="271595at2759"/>
<keyword evidence="2" id="KW-0808">Transferase</keyword>
<dbReference type="GO" id="GO:0000049">
    <property type="term" value="F:tRNA binding"/>
    <property type="evidence" value="ECO:0007669"/>
    <property type="project" value="TreeGrafter"/>
</dbReference>
<dbReference type="GO" id="GO:0005737">
    <property type="term" value="C:cytoplasm"/>
    <property type="evidence" value="ECO:0007669"/>
    <property type="project" value="TreeGrafter"/>
</dbReference>
<evidence type="ECO:0000313" key="4">
    <source>
        <dbReference type="Proteomes" id="UP000515146"/>
    </source>
</evidence>
<dbReference type="GO" id="GO:0002098">
    <property type="term" value="P:tRNA wobble uridine modification"/>
    <property type="evidence" value="ECO:0007669"/>
    <property type="project" value="TreeGrafter"/>
</dbReference>
<dbReference type="RefSeq" id="XP_027205459.1">
    <property type="nucleotide sequence ID" value="XM_027349658.1"/>
</dbReference>
<dbReference type="AlphaFoldDB" id="A0A6P6YKN1"/>
<dbReference type="GO" id="GO:0030488">
    <property type="term" value="P:tRNA methylation"/>
    <property type="evidence" value="ECO:0007669"/>
    <property type="project" value="TreeGrafter"/>
</dbReference>
<dbReference type="SUPFAM" id="SSF53335">
    <property type="entry name" value="S-adenosyl-L-methionine-dependent methyltransferases"/>
    <property type="match status" value="1"/>
</dbReference>
<dbReference type="InterPro" id="IPR051422">
    <property type="entry name" value="AlkB_tRNA_MeTrf/Diox"/>
</dbReference>
<keyword evidence="4" id="KW-1185">Reference proteome</keyword>
<name>A0A6P6YKN1_DERPT</name>
<dbReference type="GO" id="GO:0005634">
    <property type="term" value="C:nucleus"/>
    <property type="evidence" value="ECO:0007669"/>
    <property type="project" value="TreeGrafter"/>
</dbReference>
<reference evidence="5" key="1">
    <citation type="submission" date="2025-08" db="UniProtKB">
        <authorList>
            <consortium name="RefSeq"/>
        </authorList>
    </citation>
    <scope>IDENTIFICATION</scope>
    <source>
        <strain evidence="5">Airmid</strain>
    </source>
</reference>
<dbReference type="GO" id="GO:0106335">
    <property type="term" value="F:tRNA (5-carboxymethyluridine(34)-5-O)-methyltransferase activity"/>
    <property type="evidence" value="ECO:0007669"/>
    <property type="project" value="TreeGrafter"/>
</dbReference>
<dbReference type="InParanoid" id="A0A6P6YKN1"/>
<dbReference type="InterPro" id="IPR029063">
    <property type="entry name" value="SAM-dependent_MTases_sf"/>
</dbReference>
<proteinExistence type="predicted"/>
<dbReference type="OMA" id="VESARNX"/>